<evidence type="ECO:0000313" key="3">
    <source>
        <dbReference type="Proteomes" id="UP000626109"/>
    </source>
</evidence>
<dbReference type="EMBL" id="CAJNNW010003221">
    <property type="protein sequence ID" value="CAE8645172.1"/>
    <property type="molecule type" value="Genomic_DNA"/>
</dbReference>
<reference evidence="2" key="1">
    <citation type="submission" date="2021-02" db="EMBL/GenBank/DDBJ databases">
        <authorList>
            <person name="Dougan E. K."/>
            <person name="Rhodes N."/>
            <person name="Thang M."/>
            <person name="Chan C."/>
        </authorList>
    </citation>
    <scope>NUCLEOTIDE SEQUENCE</scope>
</reference>
<feature type="region of interest" description="Disordered" evidence="1">
    <location>
        <begin position="1"/>
        <end position="102"/>
    </location>
</feature>
<feature type="non-terminal residue" evidence="2">
    <location>
        <position position="120"/>
    </location>
</feature>
<dbReference type="Proteomes" id="UP000626109">
    <property type="component" value="Unassembled WGS sequence"/>
</dbReference>
<protein>
    <submittedName>
        <fullName evidence="2">Uncharacterized protein</fullName>
    </submittedName>
</protein>
<feature type="compositionally biased region" description="Low complexity" evidence="1">
    <location>
        <begin position="13"/>
        <end position="36"/>
    </location>
</feature>
<accession>A0A813I3U4</accession>
<organism evidence="2 3">
    <name type="scientific">Polarella glacialis</name>
    <name type="common">Dinoflagellate</name>
    <dbReference type="NCBI Taxonomy" id="89957"/>
    <lineage>
        <taxon>Eukaryota</taxon>
        <taxon>Sar</taxon>
        <taxon>Alveolata</taxon>
        <taxon>Dinophyceae</taxon>
        <taxon>Suessiales</taxon>
        <taxon>Suessiaceae</taxon>
        <taxon>Polarella</taxon>
    </lineage>
</organism>
<dbReference type="AlphaFoldDB" id="A0A813I3U4"/>
<name>A0A813I3U4_POLGL</name>
<comment type="caution">
    <text evidence="2">The sequence shown here is derived from an EMBL/GenBank/DDBJ whole genome shotgun (WGS) entry which is preliminary data.</text>
</comment>
<feature type="compositionally biased region" description="Polar residues" evidence="1">
    <location>
        <begin position="45"/>
        <end position="63"/>
    </location>
</feature>
<evidence type="ECO:0000313" key="2">
    <source>
        <dbReference type="EMBL" id="CAE8645172.1"/>
    </source>
</evidence>
<feature type="non-terminal residue" evidence="2">
    <location>
        <position position="1"/>
    </location>
</feature>
<feature type="compositionally biased region" description="Acidic residues" evidence="1">
    <location>
        <begin position="77"/>
        <end position="86"/>
    </location>
</feature>
<feature type="compositionally biased region" description="Low complexity" evidence="1">
    <location>
        <begin position="65"/>
        <end position="74"/>
    </location>
</feature>
<evidence type="ECO:0000256" key="1">
    <source>
        <dbReference type="SAM" id="MobiDB-lite"/>
    </source>
</evidence>
<proteinExistence type="predicted"/>
<gene>
    <name evidence="2" type="ORF">PGLA2088_LOCUS3681</name>
</gene>
<sequence length="120" mass="13638">EAIPKPEEAAHGHSNNTNTNTTNSNNNNTTNHNNNNRILSAVAFQEQSQKGVVTAQSQINEPTAQLEQQQQPHQQQEEQEEEEEEQQQQPERLQGLSKNGDIFLRADFISARHRLSEIKE</sequence>
<feature type="compositionally biased region" description="Basic and acidic residues" evidence="1">
    <location>
        <begin position="1"/>
        <end position="11"/>
    </location>
</feature>